<dbReference type="InterPro" id="IPR011630">
    <property type="entry name" value="DUF1599"/>
</dbReference>
<dbReference type="Proteomes" id="UP000656813">
    <property type="component" value="Unassembled WGS sequence"/>
</dbReference>
<keyword evidence="3" id="KW-1185">Reference proteome</keyword>
<proteinExistence type="predicted"/>
<accession>A0A8J3EMH4</accession>
<dbReference type="RefSeq" id="WP_188497685.1">
    <property type="nucleotide sequence ID" value="NZ_BMFV01000018.1"/>
</dbReference>
<comment type="caution">
    <text evidence="2">The sequence shown here is derived from an EMBL/GenBank/DDBJ whole genome shotgun (WGS) entry which is preliminary data.</text>
</comment>
<dbReference type="AlphaFoldDB" id="A0A8J3EMH4"/>
<dbReference type="Pfam" id="PF07659">
    <property type="entry name" value="DUF1599"/>
    <property type="match status" value="1"/>
</dbReference>
<sequence length="98" mass="11317">MANDKFEIAVRSICHEIADTIIAKNHDYGNSFSKLYQEFGDLSVAIRLSDKVERFKSLLNKPQKVKDESKIDTLRDIAGYVVLRLVEESVHRTNYRSK</sequence>
<evidence type="ECO:0000313" key="3">
    <source>
        <dbReference type="Proteomes" id="UP000656813"/>
    </source>
</evidence>
<name>A0A8J3EMH4_9BACL</name>
<gene>
    <name evidence="2" type="ORF">GCM10007096_24810</name>
</gene>
<feature type="domain" description="Nucleotide modification associated" evidence="1">
    <location>
        <begin position="24"/>
        <end position="86"/>
    </location>
</feature>
<reference evidence="2" key="1">
    <citation type="journal article" date="2014" name="Int. J. Syst. Evol. Microbiol.">
        <title>Complete genome sequence of Corynebacterium casei LMG S-19264T (=DSM 44701T), isolated from a smear-ripened cheese.</title>
        <authorList>
            <consortium name="US DOE Joint Genome Institute (JGI-PGF)"/>
            <person name="Walter F."/>
            <person name="Albersmeier A."/>
            <person name="Kalinowski J."/>
            <person name="Ruckert C."/>
        </authorList>
    </citation>
    <scope>NUCLEOTIDE SEQUENCE</scope>
    <source>
        <strain evidence="2">CGMCC 1.12777</strain>
    </source>
</reference>
<protein>
    <recommendedName>
        <fullName evidence="1">Nucleotide modification associated domain-containing protein</fullName>
    </recommendedName>
</protein>
<evidence type="ECO:0000313" key="2">
    <source>
        <dbReference type="EMBL" id="GGH83626.1"/>
    </source>
</evidence>
<organism evidence="2 3">
    <name type="scientific">Pullulanibacillus pueri</name>
    <dbReference type="NCBI Taxonomy" id="1437324"/>
    <lineage>
        <taxon>Bacteria</taxon>
        <taxon>Bacillati</taxon>
        <taxon>Bacillota</taxon>
        <taxon>Bacilli</taxon>
        <taxon>Bacillales</taxon>
        <taxon>Sporolactobacillaceae</taxon>
        <taxon>Pullulanibacillus</taxon>
    </lineage>
</organism>
<evidence type="ECO:0000259" key="1">
    <source>
        <dbReference type="Pfam" id="PF07659"/>
    </source>
</evidence>
<reference evidence="2" key="2">
    <citation type="submission" date="2020-09" db="EMBL/GenBank/DDBJ databases">
        <authorList>
            <person name="Sun Q."/>
            <person name="Zhou Y."/>
        </authorList>
    </citation>
    <scope>NUCLEOTIDE SEQUENCE</scope>
    <source>
        <strain evidence="2">CGMCC 1.12777</strain>
    </source>
</reference>
<dbReference type="EMBL" id="BMFV01000018">
    <property type="protein sequence ID" value="GGH83626.1"/>
    <property type="molecule type" value="Genomic_DNA"/>
</dbReference>